<name>A0A4Z1KRF5_9HELO</name>
<evidence type="ECO:0000313" key="2">
    <source>
        <dbReference type="EMBL" id="TGO84529.1"/>
    </source>
</evidence>
<comment type="caution">
    <text evidence="2">The sequence shown here is derived from an EMBL/GenBank/DDBJ whole genome shotgun (WGS) entry which is preliminary data.</text>
</comment>
<organism evidence="2 3">
    <name type="scientific">Botrytis porri</name>
    <dbReference type="NCBI Taxonomy" id="87229"/>
    <lineage>
        <taxon>Eukaryota</taxon>
        <taxon>Fungi</taxon>
        <taxon>Dikarya</taxon>
        <taxon>Ascomycota</taxon>
        <taxon>Pezizomycotina</taxon>
        <taxon>Leotiomycetes</taxon>
        <taxon>Helotiales</taxon>
        <taxon>Sclerotiniaceae</taxon>
        <taxon>Botrytis</taxon>
    </lineage>
</organism>
<keyword evidence="3" id="KW-1185">Reference proteome</keyword>
<protein>
    <submittedName>
        <fullName evidence="2">Uncharacterized protein</fullName>
    </submittedName>
</protein>
<dbReference type="EMBL" id="PQXO01000493">
    <property type="protein sequence ID" value="TGO84529.1"/>
    <property type="molecule type" value="Genomic_DNA"/>
</dbReference>
<evidence type="ECO:0000256" key="1">
    <source>
        <dbReference type="SAM" id="Phobius"/>
    </source>
</evidence>
<dbReference type="AlphaFoldDB" id="A0A4Z1KRF5"/>
<keyword evidence="1" id="KW-1133">Transmembrane helix</keyword>
<sequence>MQQNNLTIQVVHSSTGNDHNVKPESETRSVCIGDLAFSFRNGAIEMESLLICAVDNPAHDIMEARSLVSLIRLETNPTGSIYSRLGLETKPGRYESKILLVYLIAVFVRVSLGGGMKTLHSKKCIFAKKSTVGKAM</sequence>
<gene>
    <name evidence="2" type="ORF">BPOR_0494g00050</name>
</gene>
<dbReference type="Proteomes" id="UP000297280">
    <property type="component" value="Unassembled WGS sequence"/>
</dbReference>
<keyword evidence="1" id="KW-0472">Membrane</keyword>
<reference evidence="2 3" key="1">
    <citation type="submission" date="2017-12" db="EMBL/GenBank/DDBJ databases">
        <title>Comparative genomics of Botrytis spp.</title>
        <authorList>
            <person name="Valero-Jimenez C.A."/>
            <person name="Tapia P."/>
            <person name="Veloso J."/>
            <person name="Silva-Moreno E."/>
            <person name="Staats M."/>
            <person name="Valdes J.H."/>
            <person name="Van Kan J.A.L."/>
        </authorList>
    </citation>
    <scope>NUCLEOTIDE SEQUENCE [LARGE SCALE GENOMIC DNA]</scope>
    <source>
        <strain evidence="2 3">MUCL3349</strain>
    </source>
</reference>
<proteinExistence type="predicted"/>
<accession>A0A4Z1KRF5</accession>
<evidence type="ECO:0000313" key="3">
    <source>
        <dbReference type="Proteomes" id="UP000297280"/>
    </source>
</evidence>
<keyword evidence="1" id="KW-0812">Transmembrane</keyword>
<feature type="transmembrane region" description="Helical" evidence="1">
    <location>
        <begin position="99"/>
        <end position="119"/>
    </location>
</feature>